<evidence type="ECO:0000313" key="3">
    <source>
        <dbReference type="Proteomes" id="UP000254720"/>
    </source>
</evidence>
<keyword evidence="3" id="KW-1185">Reference proteome</keyword>
<proteinExistence type="predicted"/>
<protein>
    <submittedName>
        <fullName evidence="2">Uncharacterized protein</fullName>
    </submittedName>
</protein>
<dbReference type="Proteomes" id="UP000254720">
    <property type="component" value="Unassembled WGS sequence"/>
</dbReference>
<gene>
    <name evidence="2" type="ORF">C8D86_1299</name>
</gene>
<organism evidence="2 3">
    <name type="scientific">Aquicella lusitana</name>
    <dbReference type="NCBI Taxonomy" id="254246"/>
    <lineage>
        <taxon>Bacteria</taxon>
        <taxon>Pseudomonadati</taxon>
        <taxon>Pseudomonadota</taxon>
        <taxon>Gammaproteobacteria</taxon>
        <taxon>Legionellales</taxon>
        <taxon>Coxiellaceae</taxon>
        <taxon>Aquicella</taxon>
    </lineage>
</organism>
<comment type="caution">
    <text evidence="2">The sequence shown here is derived from an EMBL/GenBank/DDBJ whole genome shotgun (WGS) entry which is preliminary data.</text>
</comment>
<dbReference type="EMBL" id="QQAX01000029">
    <property type="protein sequence ID" value="RDI39053.1"/>
    <property type="molecule type" value="Genomic_DNA"/>
</dbReference>
<accession>A0A370GAN8</accession>
<sequence>MEIKLISPVKFFLFIMLFAFASSANAEYYLVYPMPDPFACGYCSGYPVKVVHQKKYKKTVQYKQKTKKYKRSRVRITAQCVCPFYPCGWMPACQRSRDYVTFSAMPTSYRGATFYVDDFVTYDMRTGDDDVYRHPDMQVTNY</sequence>
<keyword evidence="1" id="KW-0732">Signal</keyword>
<feature type="signal peptide" evidence="1">
    <location>
        <begin position="1"/>
        <end position="26"/>
    </location>
</feature>
<reference evidence="2 3" key="1">
    <citation type="submission" date="2018-07" db="EMBL/GenBank/DDBJ databases">
        <title>Genomic Encyclopedia of Type Strains, Phase IV (KMG-IV): sequencing the most valuable type-strain genomes for metagenomic binning, comparative biology and taxonomic classification.</title>
        <authorList>
            <person name="Goeker M."/>
        </authorList>
    </citation>
    <scope>NUCLEOTIDE SEQUENCE [LARGE SCALE GENOMIC DNA]</scope>
    <source>
        <strain evidence="2 3">DSM 16500</strain>
    </source>
</reference>
<dbReference type="AlphaFoldDB" id="A0A370GAN8"/>
<evidence type="ECO:0000256" key="1">
    <source>
        <dbReference type="SAM" id="SignalP"/>
    </source>
</evidence>
<evidence type="ECO:0000313" key="2">
    <source>
        <dbReference type="EMBL" id="RDI39053.1"/>
    </source>
</evidence>
<feature type="chain" id="PRO_5016638335" evidence="1">
    <location>
        <begin position="27"/>
        <end position="142"/>
    </location>
</feature>
<dbReference type="RefSeq" id="WP_114835261.1">
    <property type="nucleotide sequence ID" value="NZ_LR699114.1"/>
</dbReference>
<name>A0A370GAN8_9COXI</name>